<organism evidence="5 6">
    <name type="scientific">Psychracetigena formicireducens</name>
    <dbReference type="NCBI Taxonomy" id="2986056"/>
    <lineage>
        <taxon>Bacteria</taxon>
        <taxon>Bacillati</taxon>
        <taxon>Candidatus Lithacetigenota</taxon>
        <taxon>Candidatus Psychracetigena</taxon>
    </lineage>
</organism>
<dbReference type="InterPro" id="IPR050226">
    <property type="entry name" value="NagZ_Beta-hexosaminidase"/>
</dbReference>
<dbReference type="GO" id="GO:0004563">
    <property type="term" value="F:beta-N-acetylhexosaminidase activity"/>
    <property type="evidence" value="ECO:0007669"/>
    <property type="project" value="UniProtKB-EC"/>
</dbReference>
<dbReference type="Gene3D" id="3.40.50.1700">
    <property type="entry name" value="Glycoside hydrolase family 3 C-terminal domain"/>
    <property type="match status" value="1"/>
</dbReference>
<gene>
    <name evidence="5" type="primary">nagZ</name>
    <name evidence="5" type="ORF">DDT42_00838</name>
</gene>
<proteinExistence type="inferred from homology"/>
<comment type="caution">
    <text evidence="5">The sequence shown here is derived from an EMBL/GenBank/DDBJ whole genome shotgun (WGS) entry which is preliminary data.</text>
</comment>
<sequence length="529" mass="58273">MELDNLTLEQKIGQLIMAGFPSPNFDRYMEKLIKEYNVGNIILFSRNIGSIGDTAELISLIQLNMIKYNQVPAFIGVDQEGGDVSRIRHTSLMFPCNMAFGAAGIPGSTRQQGLFTGEKLRAMGINLNIAPVLDVNNNPENPIIGTRSYGDHPDKVAELGCAYIEGLQHKGVVATAKHFPGHGDTDIDTHLGLPSVSYGRDRLEKVELYPFQKAVEAGVAAVMTAHIIFPVLDGESRPATISYPILTELLRRQMGFQGIIITDCIEMKAVLDNYGVEKTAVEALKAGADMICISHTLDFQIRSVEAIKNAVKSGELSELRIDESVGRILGLKEKYRLMQNLCPDISMLERLFSDESSALFAAEVSRKSITLITGKNSLLPVRSKNILSISAEPALTTNVEDGKNLPVSFCTSVTELLGGEGIAIPQNPDKDLIEEICRKSLDKDLIIFGMHNSRFNPGQIELYNAIRRNNKNIITILLKNPYDVRFIEDTETCIFAYEYSPLSITGVIKVLSGEPAYGRLPVNIHPYTI</sequence>
<dbReference type="Proteomes" id="UP000811545">
    <property type="component" value="Unassembled WGS sequence"/>
</dbReference>
<dbReference type="PANTHER" id="PTHR30480:SF16">
    <property type="entry name" value="GLYCOSIDE HYDROLASE FAMILY 3 DOMAIN PROTEIN"/>
    <property type="match status" value="1"/>
</dbReference>
<dbReference type="InterPro" id="IPR036881">
    <property type="entry name" value="Glyco_hydro_3_C_sf"/>
</dbReference>
<dbReference type="Gene3D" id="3.20.20.300">
    <property type="entry name" value="Glycoside hydrolase, family 3, N-terminal domain"/>
    <property type="match status" value="1"/>
</dbReference>
<dbReference type="GO" id="GO:0005975">
    <property type="term" value="P:carbohydrate metabolic process"/>
    <property type="evidence" value="ECO:0007669"/>
    <property type="project" value="InterPro"/>
</dbReference>
<dbReference type="InterPro" id="IPR017853">
    <property type="entry name" value="GH"/>
</dbReference>
<dbReference type="PANTHER" id="PTHR30480">
    <property type="entry name" value="BETA-HEXOSAMINIDASE-RELATED"/>
    <property type="match status" value="1"/>
</dbReference>
<dbReference type="Pfam" id="PF00933">
    <property type="entry name" value="Glyco_hydro_3"/>
    <property type="match status" value="1"/>
</dbReference>
<reference evidence="5 6" key="1">
    <citation type="journal article" date="2021" name="bioRxiv">
        <title>Unique metabolic strategies in Hadean analogues reveal hints for primordial physiology.</title>
        <authorList>
            <person name="Nobu M.K."/>
            <person name="Nakai R."/>
            <person name="Tamazawa S."/>
            <person name="Mori H."/>
            <person name="Toyoda A."/>
            <person name="Ijiri A."/>
            <person name="Suzuki S."/>
            <person name="Kurokawa K."/>
            <person name="Kamagata Y."/>
            <person name="Tamaki H."/>
        </authorList>
    </citation>
    <scope>NUCLEOTIDE SEQUENCE [LARGE SCALE GENOMIC DNA]</scope>
    <source>
        <strain evidence="5">BS525</strain>
    </source>
</reference>
<keyword evidence="2 5" id="KW-0378">Hydrolase</keyword>
<protein>
    <submittedName>
        <fullName evidence="5">Beta-hexosaminidase</fullName>
        <ecNumber evidence="5">3.2.1.52</ecNumber>
    </submittedName>
</protein>
<dbReference type="SUPFAM" id="SSF51445">
    <property type="entry name" value="(Trans)glycosidases"/>
    <property type="match status" value="1"/>
</dbReference>
<accession>A0A9E2BGB0</accession>
<dbReference type="AlphaFoldDB" id="A0A9E2BGB0"/>
<evidence type="ECO:0000313" key="6">
    <source>
        <dbReference type="Proteomes" id="UP000811545"/>
    </source>
</evidence>
<feature type="domain" description="Glycoside hydrolase family 3 N-terminal" evidence="4">
    <location>
        <begin position="7"/>
        <end position="330"/>
    </location>
</feature>
<evidence type="ECO:0000259" key="4">
    <source>
        <dbReference type="Pfam" id="PF00933"/>
    </source>
</evidence>
<evidence type="ECO:0000256" key="2">
    <source>
        <dbReference type="ARBA" id="ARBA00022801"/>
    </source>
</evidence>
<name>A0A9E2BGB0_PSYF1</name>
<comment type="similarity">
    <text evidence="1">Belongs to the glycosyl hydrolase 3 family.</text>
</comment>
<evidence type="ECO:0000313" key="5">
    <source>
        <dbReference type="EMBL" id="MBT9144977.1"/>
    </source>
</evidence>
<dbReference type="GO" id="GO:0009254">
    <property type="term" value="P:peptidoglycan turnover"/>
    <property type="evidence" value="ECO:0007669"/>
    <property type="project" value="TreeGrafter"/>
</dbReference>
<dbReference type="InterPro" id="IPR036962">
    <property type="entry name" value="Glyco_hydro_3_N_sf"/>
</dbReference>
<evidence type="ECO:0000256" key="1">
    <source>
        <dbReference type="ARBA" id="ARBA00005336"/>
    </source>
</evidence>
<keyword evidence="3 5" id="KW-0326">Glycosidase</keyword>
<evidence type="ECO:0000256" key="3">
    <source>
        <dbReference type="ARBA" id="ARBA00023295"/>
    </source>
</evidence>
<dbReference type="EMBL" id="QLTW01000036">
    <property type="protein sequence ID" value="MBT9144977.1"/>
    <property type="molecule type" value="Genomic_DNA"/>
</dbReference>
<dbReference type="InterPro" id="IPR001764">
    <property type="entry name" value="Glyco_hydro_3_N"/>
</dbReference>
<dbReference type="EC" id="3.2.1.52" evidence="5"/>